<evidence type="ECO:0000313" key="3">
    <source>
        <dbReference type="Proteomes" id="UP001309876"/>
    </source>
</evidence>
<feature type="compositionally biased region" description="Low complexity" evidence="1">
    <location>
        <begin position="30"/>
        <end position="62"/>
    </location>
</feature>
<evidence type="ECO:0000256" key="1">
    <source>
        <dbReference type="SAM" id="MobiDB-lite"/>
    </source>
</evidence>
<feature type="compositionally biased region" description="Basic residues" evidence="1">
    <location>
        <begin position="1"/>
        <end position="12"/>
    </location>
</feature>
<gene>
    <name evidence="2" type="ORF">LTR05_004641</name>
</gene>
<comment type="caution">
    <text evidence="2">The sequence shown here is derived from an EMBL/GenBank/DDBJ whole genome shotgun (WGS) entry which is preliminary data.</text>
</comment>
<reference evidence="2 3" key="1">
    <citation type="submission" date="2023-08" db="EMBL/GenBank/DDBJ databases">
        <title>Black Yeasts Isolated from many extreme environments.</title>
        <authorList>
            <person name="Coleine C."/>
            <person name="Stajich J.E."/>
            <person name="Selbmann L."/>
        </authorList>
    </citation>
    <scope>NUCLEOTIDE SEQUENCE [LARGE SCALE GENOMIC DNA]</scope>
    <source>
        <strain evidence="2 3">CCFEE 5910</strain>
    </source>
</reference>
<dbReference type="EMBL" id="JAVRRJ010000004">
    <property type="protein sequence ID" value="KAK5085357.1"/>
    <property type="molecule type" value="Genomic_DNA"/>
</dbReference>
<dbReference type="AlphaFoldDB" id="A0AAN7SYV2"/>
<name>A0AAN7SYV2_9EURO</name>
<protein>
    <submittedName>
        <fullName evidence="2">Uncharacterized protein</fullName>
    </submittedName>
</protein>
<evidence type="ECO:0000313" key="2">
    <source>
        <dbReference type="EMBL" id="KAK5085357.1"/>
    </source>
</evidence>
<feature type="compositionally biased region" description="Polar residues" evidence="1">
    <location>
        <begin position="84"/>
        <end position="93"/>
    </location>
</feature>
<feature type="region of interest" description="Disordered" evidence="1">
    <location>
        <begin position="1"/>
        <end position="102"/>
    </location>
</feature>
<proteinExistence type="predicted"/>
<keyword evidence="3" id="KW-1185">Reference proteome</keyword>
<accession>A0AAN7SYV2</accession>
<organism evidence="2 3">
    <name type="scientific">Lithohypha guttulata</name>
    <dbReference type="NCBI Taxonomy" id="1690604"/>
    <lineage>
        <taxon>Eukaryota</taxon>
        <taxon>Fungi</taxon>
        <taxon>Dikarya</taxon>
        <taxon>Ascomycota</taxon>
        <taxon>Pezizomycotina</taxon>
        <taxon>Eurotiomycetes</taxon>
        <taxon>Chaetothyriomycetidae</taxon>
        <taxon>Chaetothyriales</taxon>
        <taxon>Trichomeriaceae</taxon>
        <taxon>Lithohypha</taxon>
    </lineage>
</organism>
<dbReference type="Proteomes" id="UP001309876">
    <property type="component" value="Unassembled WGS sequence"/>
</dbReference>
<sequence>MDKLKAIFRRKKQEPGPSKTAGTRTEAPNQVGTSTQVPPPTTTTSSAAPSSSQPVAPAGAAPITTESSVDNSKPADPTPGAVPSATQAGSAQQDEAVAVAAK</sequence>